<dbReference type="AlphaFoldDB" id="A0A6N2Y7G0"/>
<evidence type="ECO:0000259" key="1">
    <source>
        <dbReference type="PROSITE" id="PS51186"/>
    </source>
</evidence>
<accession>A0A6N2Y7G0</accession>
<reference evidence="2" key="1">
    <citation type="submission" date="2019-11" db="EMBL/GenBank/DDBJ databases">
        <authorList>
            <person name="Feng L."/>
        </authorList>
    </citation>
    <scope>NUCLEOTIDE SEQUENCE</scope>
    <source>
        <strain evidence="2">EMassiliensisLFYP7</strain>
    </source>
</reference>
<dbReference type="Gene3D" id="3.40.630.30">
    <property type="match status" value="1"/>
</dbReference>
<dbReference type="InterPro" id="IPR016181">
    <property type="entry name" value="Acyl_CoA_acyltransferase"/>
</dbReference>
<dbReference type="RefSeq" id="WP_156564316.1">
    <property type="nucleotide sequence ID" value="NZ_CACRTZ010000001.1"/>
</dbReference>
<dbReference type="SUPFAM" id="SSF55729">
    <property type="entry name" value="Acyl-CoA N-acyltransferases (Nat)"/>
    <property type="match status" value="1"/>
</dbReference>
<dbReference type="CDD" id="cd04301">
    <property type="entry name" value="NAT_SF"/>
    <property type="match status" value="1"/>
</dbReference>
<dbReference type="Pfam" id="PF00583">
    <property type="entry name" value="Acetyltransf_1"/>
    <property type="match status" value="1"/>
</dbReference>
<name>A0A6N2Y7G0_9ENTR</name>
<evidence type="ECO:0000313" key="2">
    <source>
        <dbReference type="EMBL" id="VYT62714.1"/>
    </source>
</evidence>
<dbReference type="InterPro" id="IPR000182">
    <property type="entry name" value="GNAT_dom"/>
</dbReference>
<proteinExistence type="predicted"/>
<organism evidence="2">
    <name type="scientific">Phytobacter massiliensis</name>
    <dbReference type="NCBI Taxonomy" id="1485952"/>
    <lineage>
        <taxon>Bacteria</taxon>
        <taxon>Pseudomonadati</taxon>
        <taxon>Pseudomonadota</taxon>
        <taxon>Gammaproteobacteria</taxon>
        <taxon>Enterobacterales</taxon>
        <taxon>Enterobacteriaceae</taxon>
        <taxon>Phytobacter</taxon>
    </lineage>
</organism>
<feature type="domain" description="N-acetyltransferase" evidence="1">
    <location>
        <begin position="1"/>
        <end position="148"/>
    </location>
</feature>
<dbReference type="PROSITE" id="PS51186">
    <property type="entry name" value="GNAT"/>
    <property type="match status" value="1"/>
</dbReference>
<sequence>MLIRVEIGIDAPGIDALLRRTFADEREATLVHDLREDGLITLGLVATDDEGQVVGYVAFSPVTVEGEDRQWVGLAPLAVDDAFRHQGIARQLVYEGLDSLNEFGYAAVVALGDPALYSRLGFTPAVQHGLHCQWPGSEAAFQLHPLADDALENVNGLVAYHTHFNRF</sequence>
<dbReference type="GO" id="GO:0016747">
    <property type="term" value="F:acyltransferase activity, transferring groups other than amino-acyl groups"/>
    <property type="evidence" value="ECO:0007669"/>
    <property type="project" value="InterPro"/>
</dbReference>
<gene>
    <name evidence="2" type="ORF">EMLFYP7_00067</name>
</gene>
<protein>
    <recommendedName>
        <fullName evidence="1">N-acetyltransferase domain-containing protein</fullName>
    </recommendedName>
</protein>
<dbReference type="EMBL" id="CACRTZ010000001">
    <property type="protein sequence ID" value="VYT62714.1"/>
    <property type="molecule type" value="Genomic_DNA"/>
</dbReference>